<proteinExistence type="predicted"/>
<dbReference type="RefSeq" id="WP_272196190.1">
    <property type="nucleotide sequence ID" value="NZ_JAQNSB010000041.1"/>
</dbReference>
<dbReference type="AlphaFoldDB" id="A0AAW6GIC4"/>
<accession>A0AAW6GIC4</accession>
<evidence type="ECO:0000313" key="2">
    <source>
        <dbReference type="Proteomes" id="UP001214113"/>
    </source>
</evidence>
<organism evidence="1 2">
    <name type="scientific">Bacteroides uniformis</name>
    <dbReference type="NCBI Taxonomy" id="820"/>
    <lineage>
        <taxon>Bacteria</taxon>
        <taxon>Pseudomonadati</taxon>
        <taxon>Bacteroidota</taxon>
        <taxon>Bacteroidia</taxon>
        <taxon>Bacteroidales</taxon>
        <taxon>Bacteroidaceae</taxon>
        <taxon>Bacteroides</taxon>
    </lineage>
</organism>
<dbReference type="EMBL" id="JAQNSB010000041">
    <property type="protein sequence ID" value="MDC1856966.1"/>
    <property type="molecule type" value="Genomic_DNA"/>
</dbReference>
<gene>
    <name evidence="1" type="ORF">POZ22_19605</name>
</gene>
<comment type="caution">
    <text evidence="1">The sequence shown here is derived from an EMBL/GenBank/DDBJ whole genome shotgun (WGS) entry which is preliminary data.</text>
</comment>
<sequence>MEEKQFIKEILKKIQLADPIAFSGFASEYPICLQEKNENWLFPMMFEFYTNRIQNEYITSLLEELGLFMHNKYMECEMHEVIMIDKSLCINDSYVDSYVRKIQNAQNDNPQFKDIISSYRTKGISLALYEIPIIALNSIIFEFKEKEHPYILADIACTYIYGQKLEDGLSYLYRSTIMLSQFPNRFWNSDYGLAGAANTFRLLLLMCPKNHIELCRKIYRYYFVYLTKLACTTKDEIFQQEAYVNRASIELSTIARWVIPMHINPDLLYISDMYYAHYCNELASQISYASGWKYNMKSLTYYQHASIRPNSTGGYAEIEDKTYAEIVAEKHEQAKYIAFMFYSAICTGEETLTDNDIEILFKLLQNECRFNYKEIRKRVLNFKSYK</sequence>
<evidence type="ECO:0000313" key="1">
    <source>
        <dbReference type="EMBL" id="MDC1856966.1"/>
    </source>
</evidence>
<dbReference type="Proteomes" id="UP001214113">
    <property type="component" value="Unassembled WGS sequence"/>
</dbReference>
<name>A0AAW6GIC4_BACUN</name>
<reference evidence="1" key="1">
    <citation type="submission" date="2022-10" db="EMBL/GenBank/DDBJ databases">
        <title>Human gut microbiome strain richness.</title>
        <authorList>
            <person name="Chen-Liaw A."/>
        </authorList>
    </citation>
    <scope>NUCLEOTIDE SEQUENCE</scope>
    <source>
        <strain evidence="1">BSD2780061687st1_G10_BSD2780061687b_171204</strain>
    </source>
</reference>
<protein>
    <submittedName>
        <fullName evidence="1">Uncharacterized protein</fullName>
    </submittedName>
</protein>